<name>A0A668AT57_9TELE</name>
<comment type="function">
    <text evidence="8">Hydrolase that can remove 'Lys-48'-linked conjugated ubiquitin from proteins.</text>
</comment>
<dbReference type="InterPro" id="IPR059022">
    <property type="entry name" value="MINDY4_N"/>
</dbReference>
<keyword evidence="4 8" id="KW-0833">Ubl conjugation pathway</keyword>
<evidence type="ECO:0000256" key="1">
    <source>
        <dbReference type="ARBA" id="ARBA00000707"/>
    </source>
</evidence>
<dbReference type="EC" id="3.4.19.12" evidence="8"/>
<evidence type="ECO:0000256" key="2">
    <source>
        <dbReference type="ARBA" id="ARBA00011074"/>
    </source>
</evidence>
<accession>A0A668AT57</accession>
<organism evidence="11 12">
    <name type="scientific">Myripristis murdjan</name>
    <name type="common">pinecone soldierfish</name>
    <dbReference type="NCBI Taxonomy" id="586833"/>
    <lineage>
        <taxon>Eukaryota</taxon>
        <taxon>Metazoa</taxon>
        <taxon>Chordata</taxon>
        <taxon>Craniata</taxon>
        <taxon>Vertebrata</taxon>
        <taxon>Euteleostomi</taxon>
        <taxon>Actinopterygii</taxon>
        <taxon>Neopterygii</taxon>
        <taxon>Teleostei</taxon>
        <taxon>Neoteleostei</taxon>
        <taxon>Acanthomorphata</taxon>
        <taxon>Holocentriformes</taxon>
        <taxon>Holocentridae</taxon>
        <taxon>Myripristis</taxon>
    </lineage>
</organism>
<dbReference type="GO" id="GO:1990380">
    <property type="term" value="F:K48-linked deubiquitinase activity"/>
    <property type="evidence" value="ECO:0007669"/>
    <property type="project" value="UniProtKB-UniRule"/>
</dbReference>
<feature type="domain" description="Deubiquitinating enzyme MINDY-3/4 conserved" evidence="10">
    <location>
        <begin position="349"/>
        <end position="446"/>
    </location>
</feature>
<comment type="function">
    <text evidence="7">Probable hydrolase that can remove 'Lys-48'-linked conjugated ubiquitin from proteins.</text>
</comment>
<dbReference type="Pfam" id="PF26038">
    <property type="entry name" value="Dimer_MINDY4_N"/>
    <property type="match status" value="1"/>
</dbReference>
<evidence type="ECO:0000256" key="3">
    <source>
        <dbReference type="ARBA" id="ARBA00022670"/>
    </source>
</evidence>
<dbReference type="GO" id="GO:0006508">
    <property type="term" value="P:proteolysis"/>
    <property type="evidence" value="ECO:0007669"/>
    <property type="project" value="UniProtKB-KW"/>
</dbReference>
<evidence type="ECO:0000313" key="12">
    <source>
        <dbReference type="Proteomes" id="UP000472263"/>
    </source>
</evidence>
<dbReference type="GO" id="GO:0071108">
    <property type="term" value="P:protein K48-linked deubiquitination"/>
    <property type="evidence" value="ECO:0007669"/>
    <property type="project" value="InterPro"/>
</dbReference>
<feature type="compositionally biased region" description="Polar residues" evidence="9">
    <location>
        <begin position="264"/>
        <end position="273"/>
    </location>
</feature>
<dbReference type="InterPro" id="IPR039785">
    <property type="entry name" value="MINY3/4"/>
</dbReference>
<dbReference type="GeneTree" id="ENSGT00940000159600"/>
<protein>
    <recommendedName>
        <fullName evidence="8">Ubiquitin carboxyl-terminal hydrolase MINDY</fullName>
        <ecNumber evidence="8">3.4.19.12</ecNumber>
    </recommendedName>
</protein>
<keyword evidence="3 8" id="KW-0645">Protease</keyword>
<comment type="similarity">
    <text evidence="2 8">Belongs to the MINDY deubiquitinase family. FAM188 subfamily.</text>
</comment>
<keyword evidence="5 8" id="KW-0378">Hydrolase</keyword>
<evidence type="ECO:0000256" key="5">
    <source>
        <dbReference type="ARBA" id="ARBA00022801"/>
    </source>
</evidence>
<reference evidence="11" key="2">
    <citation type="submission" date="2025-08" db="UniProtKB">
        <authorList>
            <consortium name="Ensembl"/>
        </authorList>
    </citation>
    <scope>IDENTIFICATION</scope>
</reference>
<evidence type="ECO:0000256" key="9">
    <source>
        <dbReference type="SAM" id="MobiDB-lite"/>
    </source>
</evidence>
<dbReference type="SMART" id="SM01174">
    <property type="entry name" value="DUF4205"/>
    <property type="match status" value="1"/>
</dbReference>
<dbReference type="Pfam" id="PF13898">
    <property type="entry name" value="MINDY-3_4_CD"/>
    <property type="match status" value="1"/>
</dbReference>
<reference evidence="11" key="3">
    <citation type="submission" date="2025-09" db="UniProtKB">
        <authorList>
            <consortium name="Ensembl"/>
        </authorList>
    </citation>
    <scope>IDENTIFICATION</scope>
</reference>
<dbReference type="Proteomes" id="UP000472263">
    <property type="component" value="Chromosome 4"/>
</dbReference>
<reference evidence="11" key="1">
    <citation type="submission" date="2019-06" db="EMBL/GenBank/DDBJ databases">
        <authorList>
            <consortium name="Wellcome Sanger Institute Data Sharing"/>
        </authorList>
    </citation>
    <scope>NUCLEOTIDE SEQUENCE [LARGE SCALE GENOMIC DNA]</scope>
</reference>
<feature type="region of interest" description="Disordered" evidence="9">
    <location>
        <begin position="163"/>
        <end position="275"/>
    </location>
</feature>
<keyword evidence="6 8" id="KW-0788">Thiol protease</keyword>
<sequence>MVVSIEEVSSSLVREYLSRKGLKRTIACMDEEQPRTEASINNRSDLRQILHMEGLYKNNKVQKNPLKTLLEIIVKHHIERHKNDKAAFSSDPVPSTLAVIRNAASTSPPSLMNETKTVDCTITKLRSFVEEETCSSQGIKSLPATDTPSTHNQTDFWRDCSESRKELPLNTPFHGTESFTGRESERKTESTQKIRTNRTRRGMMAAPIASTPQESNRKRQTRRVGVPQLLLGNEEDSGHSVHGPPESGIAEVSRPGSCRERQQSRSTPETSQCEEGFNKVGKDQLKTIKAKSPTGLHAYDLDMSEMILDDIDDDDDELRELSAVSIQASIPKHSYAGRAMDQHTATALKELLLGSSSRFFSNEWRNQGFTFSDDLKYGIMQNKGGPCGVLAAVQACLLKKLLFESADSSVTGLQRLRPSSATRTQCLVLAAAEVLWRAGEEKQATVAM</sequence>
<gene>
    <name evidence="11" type="primary">MINDY4</name>
    <name evidence="11" type="synonym">mindy4</name>
</gene>
<feature type="compositionally biased region" description="Basic and acidic residues" evidence="9">
    <location>
        <begin position="180"/>
        <end position="192"/>
    </location>
</feature>
<evidence type="ECO:0000256" key="6">
    <source>
        <dbReference type="ARBA" id="ARBA00022807"/>
    </source>
</evidence>
<proteinExistence type="inferred from homology"/>
<evidence type="ECO:0000256" key="8">
    <source>
        <dbReference type="RuleBase" id="RU367088"/>
    </source>
</evidence>
<dbReference type="GO" id="GO:0004843">
    <property type="term" value="F:cysteine-type deubiquitinase activity"/>
    <property type="evidence" value="ECO:0007669"/>
    <property type="project" value="UniProtKB-UniRule"/>
</dbReference>
<dbReference type="AlphaFoldDB" id="A0A668AT57"/>
<dbReference type="PANTHER" id="PTHR12473">
    <property type="entry name" value="UBIQUITIN CARBOXYL-TERMINAL HYDROLASE MINDY-4-RELATED"/>
    <property type="match status" value="1"/>
</dbReference>
<comment type="catalytic activity">
    <reaction evidence="1 8">
        <text>Thiol-dependent hydrolysis of ester, thioester, amide, peptide and isopeptide bonds formed by the C-terminal Gly of ubiquitin (a 76-residue protein attached to proteins as an intracellular targeting signal).</text>
        <dbReference type="EC" id="3.4.19.12"/>
    </reaction>
</comment>
<evidence type="ECO:0000313" key="11">
    <source>
        <dbReference type="Ensembl" id="ENSMMDP00005055143.1"/>
    </source>
</evidence>
<dbReference type="PANTHER" id="PTHR12473:SF8">
    <property type="entry name" value="UBIQUITIN CARBOXYL-TERMINAL HYDROLASE MINDY-4-RELATED"/>
    <property type="match status" value="1"/>
</dbReference>
<dbReference type="InterPro" id="IPR025257">
    <property type="entry name" value="MINDY-3/4_CD"/>
</dbReference>
<evidence type="ECO:0000256" key="4">
    <source>
        <dbReference type="ARBA" id="ARBA00022786"/>
    </source>
</evidence>
<evidence type="ECO:0000256" key="7">
    <source>
        <dbReference type="ARBA" id="ARBA00037630"/>
    </source>
</evidence>
<keyword evidence="12" id="KW-1185">Reference proteome</keyword>
<evidence type="ECO:0000259" key="10">
    <source>
        <dbReference type="SMART" id="SM01174"/>
    </source>
</evidence>
<dbReference type="Ensembl" id="ENSMMDT00005056196.1">
    <property type="protein sequence ID" value="ENSMMDP00005055143.1"/>
    <property type="gene ID" value="ENSMMDG00005024700.1"/>
</dbReference>